<gene>
    <name evidence="3" type="primary">AlNc14C10G1253</name>
    <name evidence="3" type="ORF">ALNC14_014350</name>
</gene>
<feature type="coiled-coil region" evidence="1">
    <location>
        <begin position="71"/>
        <end position="105"/>
    </location>
</feature>
<feature type="compositionally biased region" description="Low complexity" evidence="2">
    <location>
        <begin position="196"/>
        <end position="222"/>
    </location>
</feature>
<name>F0W2K6_9STRA</name>
<dbReference type="EMBL" id="FR824055">
    <property type="protein sequence ID" value="CCA15292.1"/>
    <property type="molecule type" value="Genomic_DNA"/>
</dbReference>
<feature type="region of interest" description="Disordered" evidence="2">
    <location>
        <begin position="187"/>
        <end position="222"/>
    </location>
</feature>
<reference evidence="3" key="2">
    <citation type="submission" date="2011-02" db="EMBL/GenBank/DDBJ databases">
        <authorList>
            <person name="MacLean D."/>
        </authorList>
    </citation>
    <scope>NUCLEOTIDE SEQUENCE</scope>
</reference>
<evidence type="ECO:0000256" key="2">
    <source>
        <dbReference type="SAM" id="MobiDB-lite"/>
    </source>
</evidence>
<proteinExistence type="predicted"/>
<accession>F0W2K6</accession>
<feature type="region of interest" description="Disordered" evidence="2">
    <location>
        <begin position="1"/>
        <end position="20"/>
    </location>
</feature>
<dbReference type="HOGENOM" id="CLU_710612_0_0_1"/>
<keyword evidence="1" id="KW-0175">Coiled coil</keyword>
<organism evidence="3">
    <name type="scientific">Albugo laibachii Nc14</name>
    <dbReference type="NCBI Taxonomy" id="890382"/>
    <lineage>
        <taxon>Eukaryota</taxon>
        <taxon>Sar</taxon>
        <taxon>Stramenopiles</taxon>
        <taxon>Oomycota</taxon>
        <taxon>Peronosporomycetes</taxon>
        <taxon>Albuginales</taxon>
        <taxon>Albuginaceae</taxon>
        <taxon>Albugo</taxon>
    </lineage>
</organism>
<evidence type="ECO:0000256" key="1">
    <source>
        <dbReference type="SAM" id="Coils"/>
    </source>
</evidence>
<dbReference type="AlphaFoldDB" id="F0W2K6"/>
<protein>
    <submittedName>
        <fullName evidence="3">AlNc14C10G1253 protein</fullName>
    </submittedName>
</protein>
<sequence length="389" mass="45092">MRSDSSLRIPHITPEKSPGDFIMKNHDNAQLHAAPVSLISPGYQNFKKEEDKSQGEEVEGVIPPSSYVDQTEELQEENQYLEEIIDQLESEKNALKLRLNETQYYDRFDVANCKKWLQGNFEFDRKDTPELLATIFESYLMQDDNVDVLPHQLLVKNSTRARNRREKRNLERMKLLTSRKEKYGVDTITNSAVKKGSSNGGSDSTSSHLRSSSISKTSGTNSFASLTPNDLDELYDTEPWSFYITTWPKPSKAKNSKETSEVLNAIKSITQKQHQFLQEHAWALWERGHWFPLRSQSGERTYRNGSFSRHHGRRKRRQALLKEQLEKLSDQMKRKFSGLNIDSIFSDQSIERIMARPRPWVPETGVPLLDQLIAVDMLDRERNYNLKKP</sequence>
<reference evidence="3" key="1">
    <citation type="journal article" date="2011" name="PLoS Biol.">
        <title>Gene gain and loss during evolution of obligate parasitism in the white rust pathogen of Arabidopsis thaliana.</title>
        <authorList>
            <person name="Kemen E."/>
            <person name="Gardiner A."/>
            <person name="Schultz-Larsen T."/>
            <person name="Kemen A.C."/>
            <person name="Balmuth A.L."/>
            <person name="Robert-Seilaniantz A."/>
            <person name="Bailey K."/>
            <person name="Holub E."/>
            <person name="Studholme D.J."/>
            <person name="Maclean D."/>
            <person name="Jones J.D."/>
        </authorList>
    </citation>
    <scope>NUCLEOTIDE SEQUENCE</scope>
</reference>
<evidence type="ECO:0000313" key="3">
    <source>
        <dbReference type="EMBL" id="CCA15292.1"/>
    </source>
</evidence>